<evidence type="ECO:0000256" key="2">
    <source>
        <dbReference type="ARBA" id="ARBA00022692"/>
    </source>
</evidence>
<keyword evidence="2" id="KW-0812">Transmembrane</keyword>
<dbReference type="InterPro" id="IPR028082">
    <property type="entry name" value="Peripla_BP_I"/>
</dbReference>
<sequence>MFISCKIGGGNFLRAVCNEISFLRHNNYEFPQYMGLVQLLLYFQWNWVGLMAPEDDNGERFISSLKPLLKEKEICLAFTERLKSEFSVNVVYRLTLFLQTWLKVEVIIMFGDTYSFITVLQSLCVYEHFRNTSLQKVWIFPSHWELSVMGSQDVSQFRRHFHGALHFRDHVGDVSEFSHFLFSLDPLNPQGYFFLPPWWERLFGCKVHKPGEIPPKGGELCTGQENLQNLPSYMFETSMTGESYSIYNAMYAVAHTLHEICGSRVRPTSMRFGKRISKIQSWQVISVICYLVHKYLERKLPIFF</sequence>
<dbReference type="Gene3D" id="3.40.50.2300">
    <property type="match status" value="2"/>
</dbReference>
<evidence type="ECO:0000313" key="7">
    <source>
        <dbReference type="Proteomes" id="UP000694406"/>
    </source>
</evidence>
<keyword evidence="7" id="KW-1185">Reference proteome</keyword>
<dbReference type="Ensembl" id="ENSLLTT00000024710.1">
    <property type="protein sequence ID" value="ENSLLTP00000023842.1"/>
    <property type="gene ID" value="ENSLLTG00000017582.1"/>
</dbReference>
<keyword evidence="3" id="KW-1133">Transmembrane helix</keyword>
<keyword evidence="4" id="KW-0472">Membrane</keyword>
<proteinExistence type="predicted"/>
<dbReference type="PANTHER" id="PTHR24061:SF599">
    <property type="entry name" value="G-PROTEIN COUPLED RECEPTORS FAMILY 3 PROFILE DOMAIN-CONTAINING PROTEIN"/>
    <property type="match status" value="1"/>
</dbReference>
<accession>A0A8C5WZ57</accession>
<dbReference type="SUPFAM" id="SSF53822">
    <property type="entry name" value="Periplasmic binding protein-like I"/>
    <property type="match status" value="1"/>
</dbReference>
<organism evidence="6 7">
    <name type="scientific">Laticauda laticaudata</name>
    <name type="common">Blue-ringed sea krait</name>
    <name type="synonym">Blue-lipped sea krait</name>
    <dbReference type="NCBI Taxonomy" id="8630"/>
    <lineage>
        <taxon>Eukaryota</taxon>
        <taxon>Metazoa</taxon>
        <taxon>Chordata</taxon>
        <taxon>Craniata</taxon>
        <taxon>Vertebrata</taxon>
        <taxon>Euteleostomi</taxon>
        <taxon>Lepidosauria</taxon>
        <taxon>Squamata</taxon>
        <taxon>Bifurcata</taxon>
        <taxon>Unidentata</taxon>
        <taxon>Episquamata</taxon>
        <taxon>Toxicofera</taxon>
        <taxon>Serpentes</taxon>
        <taxon>Colubroidea</taxon>
        <taxon>Elapidae</taxon>
        <taxon>Laticaudinae</taxon>
        <taxon>Laticauda</taxon>
    </lineage>
</organism>
<comment type="subcellular location">
    <subcellularLocation>
        <location evidence="1">Membrane</location>
    </subcellularLocation>
</comment>
<dbReference type="GO" id="GO:0004930">
    <property type="term" value="F:G protein-coupled receptor activity"/>
    <property type="evidence" value="ECO:0007669"/>
    <property type="project" value="InterPro"/>
</dbReference>
<dbReference type="Proteomes" id="UP000694406">
    <property type="component" value="Unplaced"/>
</dbReference>
<dbReference type="Pfam" id="PF01094">
    <property type="entry name" value="ANF_receptor"/>
    <property type="match status" value="1"/>
</dbReference>
<dbReference type="GeneTree" id="ENSGT00950000182788"/>
<protein>
    <recommendedName>
        <fullName evidence="5">Receptor ligand binding region domain-containing protein</fullName>
    </recommendedName>
</protein>
<reference evidence="6" key="1">
    <citation type="submission" date="2025-08" db="UniProtKB">
        <authorList>
            <consortium name="Ensembl"/>
        </authorList>
    </citation>
    <scope>IDENTIFICATION</scope>
</reference>
<dbReference type="FunFam" id="3.40.50.2300:FF:000024">
    <property type="entry name" value="Vomeronasal 2, receptor 73"/>
    <property type="match status" value="1"/>
</dbReference>
<dbReference type="PANTHER" id="PTHR24061">
    <property type="entry name" value="CALCIUM-SENSING RECEPTOR-RELATED"/>
    <property type="match status" value="1"/>
</dbReference>
<dbReference type="InterPro" id="IPR000068">
    <property type="entry name" value="GPCR_3_Ca_sens_rcpt-rel"/>
</dbReference>
<feature type="domain" description="Receptor ligand binding region" evidence="5">
    <location>
        <begin position="34"/>
        <end position="268"/>
    </location>
</feature>
<evidence type="ECO:0000259" key="5">
    <source>
        <dbReference type="Pfam" id="PF01094"/>
    </source>
</evidence>
<evidence type="ECO:0000256" key="4">
    <source>
        <dbReference type="ARBA" id="ARBA00023136"/>
    </source>
</evidence>
<dbReference type="AlphaFoldDB" id="A0A8C5WZ57"/>
<evidence type="ECO:0000313" key="6">
    <source>
        <dbReference type="Ensembl" id="ENSLLTP00000023842.1"/>
    </source>
</evidence>
<dbReference type="InterPro" id="IPR001828">
    <property type="entry name" value="ANF_lig-bd_rcpt"/>
</dbReference>
<reference evidence="6" key="2">
    <citation type="submission" date="2025-09" db="UniProtKB">
        <authorList>
            <consortium name="Ensembl"/>
        </authorList>
    </citation>
    <scope>IDENTIFICATION</scope>
</reference>
<evidence type="ECO:0000256" key="1">
    <source>
        <dbReference type="ARBA" id="ARBA00004370"/>
    </source>
</evidence>
<name>A0A8C5WZ57_LATLA</name>
<dbReference type="GO" id="GO:0005886">
    <property type="term" value="C:plasma membrane"/>
    <property type="evidence" value="ECO:0007669"/>
    <property type="project" value="TreeGrafter"/>
</dbReference>
<evidence type="ECO:0000256" key="3">
    <source>
        <dbReference type="ARBA" id="ARBA00022989"/>
    </source>
</evidence>